<dbReference type="Proteomes" id="UP000325811">
    <property type="component" value="Chromosome I"/>
</dbReference>
<evidence type="ECO:0000313" key="2">
    <source>
        <dbReference type="Proteomes" id="UP000325811"/>
    </source>
</evidence>
<evidence type="ECO:0000313" key="1">
    <source>
        <dbReference type="EMBL" id="VVD27110.1"/>
    </source>
</evidence>
<proteinExistence type="predicted"/>
<reference evidence="1 2" key="1">
    <citation type="submission" date="2019-08" db="EMBL/GenBank/DDBJ databases">
        <authorList>
            <person name="Herpell B J."/>
        </authorList>
    </citation>
    <scope>NUCLEOTIDE SEQUENCE [LARGE SCALE GENOMIC DNA]</scope>
    <source>
        <strain evidence="2">Msb3</strain>
    </source>
</reference>
<dbReference type="EMBL" id="LR699553">
    <property type="protein sequence ID" value="VVD27110.1"/>
    <property type="molecule type" value="Genomic_DNA"/>
</dbReference>
<gene>
    <name evidence="1" type="ORF">PDMSB3_0648</name>
</gene>
<accession>A0A5Q4YUH8</accession>
<protein>
    <submittedName>
        <fullName evidence="1">Uncharacterized protein</fullName>
    </submittedName>
</protein>
<dbReference type="KEGG" id="pdio:PDMSB3_0648"/>
<dbReference type="AlphaFoldDB" id="A0A5Q4YUH8"/>
<keyword evidence="2" id="KW-1185">Reference proteome</keyword>
<organism evidence="1 2">
    <name type="scientific">Paraburkholderia dioscoreae</name>
    <dbReference type="NCBI Taxonomy" id="2604047"/>
    <lineage>
        <taxon>Bacteria</taxon>
        <taxon>Pseudomonadati</taxon>
        <taxon>Pseudomonadota</taxon>
        <taxon>Betaproteobacteria</taxon>
        <taxon>Burkholderiales</taxon>
        <taxon>Burkholderiaceae</taxon>
        <taxon>Paraburkholderia</taxon>
    </lineage>
</organism>
<sequence length="64" mass="7200">MPRCNAAYPLGRDSRHSIALNYVFTQSLCRLSDVGVILAEMNSLEFFEFFFSLLLITPSIGEPT</sequence>
<name>A0A5Q4YUH8_9BURK</name>